<gene>
    <name evidence="3" type="ORF">BESB_027580</name>
</gene>
<dbReference type="KEGG" id="bbes:BESB_027580"/>
<dbReference type="EMBL" id="NWUJ01000015">
    <property type="protein sequence ID" value="PFH31323.1"/>
    <property type="molecule type" value="Genomic_DNA"/>
</dbReference>
<reference evidence="3 4" key="1">
    <citation type="submission" date="2017-09" db="EMBL/GenBank/DDBJ databases">
        <title>Genome sequencing of Besnoitia besnoiti strain Bb-Ger1.</title>
        <authorList>
            <person name="Schares G."/>
            <person name="Venepally P."/>
            <person name="Lorenzi H.A."/>
        </authorList>
    </citation>
    <scope>NUCLEOTIDE SEQUENCE [LARGE SCALE GENOMIC DNA]</scope>
    <source>
        <strain evidence="3 4">Bb-Ger1</strain>
    </source>
</reference>
<dbReference type="PANTHER" id="PTHR46500:SF1">
    <property type="entry name" value="CILIA- AND FLAGELLA-ASSOCIATED PROTEIN 221"/>
    <property type="match status" value="1"/>
</dbReference>
<dbReference type="GO" id="GO:0044458">
    <property type="term" value="P:motile cilium assembly"/>
    <property type="evidence" value="ECO:0007669"/>
    <property type="project" value="TreeGrafter"/>
</dbReference>
<feature type="region of interest" description="Disordered" evidence="1">
    <location>
        <begin position="11"/>
        <end position="35"/>
    </location>
</feature>
<dbReference type="InterPro" id="IPR058536">
    <property type="entry name" value="Ig_CFAP65_4th"/>
</dbReference>
<feature type="region of interest" description="Disordered" evidence="1">
    <location>
        <begin position="886"/>
        <end position="910"/>
    </location>
</feature>
<feature type="region of interest" description="Disordered" evidence="1">
    <location>
        <begin position="319"/>
        <end position="366"/>
    </location>
</feature>
<sequence>MASRPSCQLCGSFATEQGNGRPGAPAGPTNKRRDQVEGLCRKPVEPCECQSSTCSQTRKTMMRPQLEVTGQVSGRFSVSNASNVHCSYKLFGGKKCQKPENHQVVFEPEFLNFGACIPHQTQTRTIRVLNRSSFSVRFIVLAPSDPAFQINFNKKGFLAPGMTQEIQIYFSPLEWKLYNTTLKVLYSPSDTGCSQRKLNEPVYTDVSYRCKEASLSAYPELANLKIPSFLNFGVVPLGKTTSKTFEIVNQHPVSFQFAIRNTRGTPDYSVAPTGGDVPAKGAVTIEVTYSPKSVATSFLSFELILADYGSRPNRVDAVGTCNGGLPPPLQDDIRTRKRRSRLRHGGVSRTRNISLPQYQSPHKRSKLLAKQPDPVVYNGVVVPSKDGHAVCNGVFTQHARRKSGELPSLCDQARDCPSSVRSCSRKGDICHCHIPAGADWGSCFSTDSATLKARFEKRWKDALHTLRGKPQKVMVALGELPPSQARNQRMIARRRCDLHSLLSRSSLEDQIREESEFASRPPVVPARWLPRQALDRNVVLDESANNVFALQMESRNRLVCAVTSIIQRNRLLSRLEALKAKPQVDSSMSDEISISTSAEGGAAVSHFGDEGGKKQNNNAFETVALDSSLPLVMPRYTTAQRVLQVAVRMHDVPPCCLVKEGVNASELFKCVEEYNTLAPIPQIDYEIMGLQEFATPNAAWHLEPSNGALCSTLLGSGNQPFLGETEYCKDGKKTSVPVLELDPPIINDILFVTPAASEFRPLIPLPRYIETDLGHCFQKGLAPDGRLKESSLILPFVRKISLSNVFRPASLQRNRDLILGEARGRHNCFGLRPLCASLPYVGTFPETVPQYGFAADQMSDADSDDREDSFDVPVPDIDTYMQDYTALRSSSTPTRGADERRSQHGRGAQFAQATAELANSWVSHRTETVRRLKQINTNLPAELKISLG</sequence>
<accession>A0A2A9M6R1</accession>
<name>A0A2A9M6R1_BESBE</name>
<feature type="domain" description="CFAP65 fourth Ig-like" evidence="2">
    <location>
        <begin position="230"/>
        <end position="321"/>
    </location>
</feature>
<dbReference type="Gene3D" id="2.60.40.10">
    <property type="entry name" value="Immunoglobulins"/>
    <property type="match status" value="2"/>
</dbReference>
<evidence type="ECO:0000313" key="4">
    <source>
        <dbReference type="Proteomes" id="UP000224006"/>
    </source>
</evidence>
<dbReference type="OrthoDB" id="5538672at2759"/>
<feature type="compositionally biased region" description="Polar residues" evidence="1">
    <location>
        <begin position="349"/>
        <end position="360"/>
    </location>
</feature>
<comment type="caution">
    <text evidence="3">The sequence shown here is derived from an EMBL/GenBank/DDBJ whole genome shotgun (WGS) entry which is preliminary data.</text>
</comment>
<keyword evidence="4" id="KW-1185">Reference proteome</keyword>
<dbReference type="AlphaFoldDB" id="A0A2A9M6R1"/>
<dbReference type="GO" id="GO:0003341">
    <property type="term" value="P:cilium movement"/>
    <property type="evidence" value="ECO:0007669"/>
    <property type="project" value="InterPro"/>
</dbReference>
<dbReference type="Pfam" id="PF24507">
    <property type="entry name" value="Ig_CFAP65_4th"/>
    <property type="match status" value="1"/>
</dbReference>
<proteinExistence type="predicted"/>
<dbReference type="VEuPathDB" id="ToxoDB:BESB_027580"/>
<evidence type="ECO:0000259" key="2">
    <source>
        <dbReference type="Pfam" id="PF24507"/>
    </source>
</evidence>
<dbReference type="PANTHER" id="PTHR46500">
    <property type="entry name" value="CILIA- AND FLAGELLA-ASSOCIATED PROTEIN 221"/>
    <property type="match status" value="1"/>
</dbReference>
<dbReference type="Proteomes" id="UP000224006">
    <property type="component" value="Unassembled WGS sequence"/>
</dbReference>
<evidence type="ECO:0000313" key="3">
    <source>
        <dbReference type="EMBL" id="PFH31323.1"/>
    </source>
</evidence>
<dbReference type="RefSeq" id="XP_029215332.1">
    <property type="nucleotide sequence ID" value="XM_029361432.1"/>
</dbReference>
<organism evidence="3 4">
    <name type="scientific">Besnoitia besnoiti</name>
    <name type="common">Apicomplexan protozoan</name>
    <dbReference type="NCBI Taxonomy" id="94643"/>
    <lineage>
        <taxon>Eukaryota</taxon>
        <taxon>Sar</taxon>
        <taxon>Alveolata</taxon>
        <taxon>Apicomplexa</taxon>
        <taxon>Conoidasida</taxon>
        <taxon>Coccidia</taxon>
        <taxon>Eucoccidiorida</taxon>
        <taxon>Eimeriorina</taxon>
        <taxon>Sarcocystidae</taxon>
        <taxon>Besnoitia</taxon>
    </lineage>
</organism>
<evidence type="ECO:0000256" key="1">
    <source>
        <dbReference type="SAM" id="MobiDB-lite"/>
    </source>
</evidence>
<protein>
    <recommendedName>
        <fullName evidence="2">CFAP65 fourth Ig-like domain-containing protein</fullName>
    </recommendedName>
</protein>
<dbReference type="STRING" id="94643.A0A2A9M6R1"/>
<feature type="compositionally biased region" description="Basic residues" evidence="1">
    <location>
        <begin position="335"/>
        <end position="346"/>
    </location>
</feature>
<dbReference type="Pfam" id="PF14874">
    <property type="entry name" value="PapD-like"/>
    <property type="match status" value="1"/>
</dbReference>
<dbReference type="GO" id="GO:0097729">
    <property type="term" value="C:9+2 motile cilium"/>
    <property type="evidence" value="ECO:0007669"/>
    <property type="project" value="TreeGrafter"/>
</dbReference>
<dbReference type="GeneID" id="40307810"/>
<dbReference type="InterPro" id="IPR013783">
    <property type="entry name" value="Ig-like_fold"/>
</dbReference>
<dbReference type="InterPro" id="IPR029676">
    <property type="entry name" value="CFAP221"/>
</dbReference>